<dbReference type="AlphaFoldDB" id="A0A3B1D223"/>
<proteinExistence type="inferred from homology"/>
<reference evidence="2" key="1">
    <citation type="submission" date="2018-06" db="EMBL/GenBank/DDBJ databases">
        <authorList>
            <person name="Zhirakovskaya E."/>
        </authorList>
    </citation>
    <scope>NUCLEOTIDE SEQUENCE</scope>
</reference>
<evidence type="ECO:0008006" key="3">
    <source>
        <dbReference type="Google" id="ProtNLM"/>
    </source>
</evidence>
<dbReference type="InterPro" id="IPR006442">
    <property type="entry name" value="Antitoxin_Phd/YefM"/>
</dbReference>
<evidence type="ECO:0000313" key="2">
    <source>
        <dbReference type="EMBL" id="VAX36946.1"/>
    </source>
</evidence>
<evidence type="ECO:0000256" key="1">
    <source>
        <dbReference type="ARBA" id="ARBA00009981"/>
    </source>
</evidence>
<sequence length="83" mass="9476">MENAWKLQDAKNCFSAVVKEAMEHGPQKVTRRGLEAVVVISAKDYKRLIKPSTNLVNFFQKSPLYGVELDFKRHKGTARKVDL</sequence>
<dbReference type="Pfam" id="PF02604">
    <property type="entry name" value="PhdYeFM_antitox"/>
    <property type="match status" value="1"/>
</dbReference>
<dbReference type="EMBL" id="UOGJ01000113">
    <property type="protein sequence ID" value="VAX36946.1"/>
    <property type="molecule type" value="Genomic_DNA"/>
</dbReference>
<protein>
    <recommendedName>
        <fullName evidence="3">Antitoxin</fullName>
    </recommendedName>
</protein>
<organism evidence="2">
    <name type="scientific">hydrothermal vent metagenome</name>
    <dbReference type="NCBI Taxonomy" id="652676"/>
    <lineage>
        <taxon>unclassified sequences</taxon>
        <taxon>metagenomes</taxon>
        <taxon>ecological metagenomes</taxon>
    </lineage>
</organism>
<comment type="similarity">
    <text evidence="1">Belongs to the phD/YefM antitoxin family.</text>
</comment>
<gene>
    <name evidence="2" type="ORF">MNBD_UNCLBAC01-1839</name>
</gene>
<name>A0A3B1D223_9ZZZZ</name>
<dbReference type="SUPFAM" id="SSF143120">
    <property type="entry name" value="YefM-like"/>
    <property type="match status" value="1"/>
</dbReference>
<dbReference type="Gene3D" id="3.40.1620.10">
    <property type="entry name" value="YefM-like domain"/>
    <property type="match status" value="1"/>
</dbReference>
<dbReference type="NCBIfam" id="TIGR01552">
    <property type="entry name" value="phd_fam"/>
    <property type="match status" value="1"/>
</dbReference>
<accession>A0A3B1D223</accession>
<dbReference type="InterPro" id="IPR036165">
    <property type="entry name" value="YefM-like_sf"/>
</dbReference>